<evidence type="ECO:0000313" key="2">
    <source>
        <dbReference type="EMBL" id="VDM22691.1"/>
    </source>
</evidence>
<organism evidence="4">
    <name type="scientific">Hydatigena taeniaeformis</name>
    <name type="common">Feline tapeworm</name>
    <name type="synonym">Taenia taeniaeformis</name>
    <dbReference type="NCBI Taxonomy" id="6205"/>
    <lineage>
        <taxon>Eukaryota</taxon>
        <taxon>Metazoa</taxon>
        <taxon>Spiralia</taxon>
        <taxon>Lophotrochozoa</taxon>
        <taxon>Platyhelminthes</taxon>
        <taxon>Cestoda</taxon>
        <taxon>Eucestoda</taxon>
        <taxon>Cyclophyllidea</taxon>
        <taxon>Taeniidae</taxon>
        <taxon>Hydatigera</taxon>
    </lineage>
</organism>
<feature type="transmembrane region" description="Helical" evidence="1">
    <location>
        <begin position="12"/>
        <end position="28"/>
    </location>
</feature>
<reference evidence="2 3" key="2">
    <citation type="submission" date="2018-11" db="EMBL/GenBank/DDBJ databases">
        <authorList>
            <consortium name="Pathogen Informatics"/>
        </authorList>
    </citation>
    <scope>NUCLEOTIDE SEQUENCE [LARGE SCALE GENOMIC DNA]</scope>
</reference>
<evidence type="ECO:0000313" key="3">
    <source>
        <dbReference type="Proteomes" id="UP000274429"/>
    </source>
</evidence>
<proteinExistence type="predicted"/>
<keyword evidence="3" id="KW-1185">Reference proteome</keyword>
<dbReference type="STRING" id="6205.A0A0R3WRU1"/>
<dbReference type="OrthoDB" id="6276349at2759"/>
<keyword evidence="1" id="KW-1133">Transmembrane helix</keyword>
<evidence type="ECO:0000256" key="1">
    <source>
        <dbReference type="SAM" id="Phobius"/>
    </source>
</evidence>
<dbReference type="WBParaSite" id="TTAC_0000348101-mRNA-1">
    <property type="protein sequence ID" value="TTAC_0000348101-mRNA-1"/>
    <property type="gene ID" value="TTAC_0000348101"/>
</dbReference>
<evidence type="ECO:0000313" key="4">
    <source>
        <dbReference type="WBParaSite" id="TTAC_0000348101-mRNA-1"/>
    </source>
</evidence>
<accession>A0A0R3WRU1</accession>
<gene>
    <name evidence="2" type="ORF">TTAC_LOCUS3466</name>
</gene>
<dbReference type="AlphaFoldDB" id="A0A0R3WRU1"/>
<dbReference type="EMBL" id="UYWX01002476">
    <property type="protein sequence ID" value="VDM22691.1"/>
    <property type="molecule type" value="Genomic_DNA"/>
</dbReference>
<dbReference type="Proteomes" id="UP000274429">
    <property type="component" value="Unassembled WGS sequence"/>
</dbReference>
<reference evidence="4" key="1">
    <citation type="submission" date="2017-02" db="UniProtKB">
        <authorList>
            <consortium name="WormBaseParasite"/>
        </authorList>
    </citation>
    <scope>IDENTIFICATION</scope>
</reference>
<keyword evidence="1" id="KW-0472">Membrane</keyword>
<name>A0A0R3WRU1_HYDTA</name>
<protein>
    <submittedName>
        <fullName evidence="2 4">Uncharacterized protein</fullName>
    </submittedName>
</protein>
<sequence length="145" mass="16036">MKLHLCKNLLRQLLHSTVIILLVFIVIQRRPWKQARKRVRTHGIWSPPSLFFPSSGGGGGSSSGGGHSRAPVLSTDPGILLQQGHKPASKTTASQLEDLLHLGSKRARYSPSTTVGFTNFQESLIHHNPLPPTFIYFITVFAKNF</sequence>
<keyword evidence="1" id="KW-0812">Transmembrane</keyword>